<feature type="region of interest" description="Disordered" evidence="1">
    <location>
        <begin position="1"/>
        <end position="54"/>
    </location>
</feature>
<dbReference type="Proteomes" id="UP000298493">
    <property type="component" value="Unassembled WGS sequence"/>
</dbReference>
<accession>A0A4Z1NY71</accession>
<protein>
    <submittedName>
        <fullName evidence="2">Calponin homology domain-containing protein</fullName>
    </submittedName>
</protein>
<dbReference type="AlphaFoldDB" id="A0A4Z1NY71"/>
<evidence type="ECO:0000256" key="1">
    <source>
        <dbReference type="SAM" id="MobiDB-lite"/>
    </source>
</evidence>
<reference evidence="2 3" key="1">
    <citation type="submission" date="2019-04" db="EMBL/GenBank/DDBJ databases">
        <title>High contiguity whole genome sequence and gene annotation resource for two Venturia nashicola isolates.</title>
        <authorList>
            <person name="Prokchorchik M."/>
            <person name="Won K."/>
            <person name="Lee Y."/>
            <person name="Choi E.D."/>
            <person name="Segonzac C."/>
            <person name="Sohn K.H."/>
        </authorList>
    </citation>
    <scope>NUCLEOTIDE SEQUENCE [LARGE SCALE GENOMIC DNA]</scope>
    <source>
        <strain evidence="2 3">PRI2</strain>
    </source>
</reference>
<evidence type="ECO:0000313" key="2">
    <source>
        <dbReference type="EMBL" id="TID19705.1"/>
    </source>
</evidence>
<proteinExistence type="predicted"/>
<name>A0A4Z1NY71_9PEZI</name>
<dbReference type="EMBL" id="SNSC02000012">
    <property type="protein sequence ID" value="TID19705.1"/>
    <property type="molecule type" value="Genomic_DNA"/>
</dbReference>
<keyword evidence="3" id="KW-1185">Reference proteome</keyword>
<evidence type="ECO:0000313" key="3">
    <source>
        <dbReference type="Proteomes" id="UP000298493"/>
    </source>
</evidence>
<organism evidence="2 3">
    <name type="scientific">Venturia nashicola</name>
    <dbReference type="NCBI Taxonomy" id="86259"/>
    <lineage>
        <taxon>Eukaryota</taxon>
        <taxon>Fungi</taxon>
        <taxon>Dikarya</taxon>
        <taxon>Ascomycota</taxon>
        <taxon>Pezizomycotina</taxon>
        <taxon>Dothideomycetes</taxon>
        <taxon>Pleosporomycetidae</taxon>
        <taxon>Venturiales</taxon>
        <taxon>Venturiaceae</taxon>
        <taxon>Venturia</taxon>
    </lineage>
</organism>
<gene>
    <name evidence="2" type="ORF">E6O75_ATG07043</name>
</gene>
<sequence>MKPNNGNSEHILRRNIDNEALSRPTTPEVDINAGCDAESRRKASAIPLPDPSGSAPWPPFERPWFIERSPTSGLRISTWNLLVKLSRRCCRRLVSEAWGKEDVVYTVRNAIEEPTVRTAIEEATVGTAIEEAIVGTAIEEPTVGTAIEETTVGTAIEETIVGTAIEESTVGTAMVTGAMMSMTSSTNHTKAAPANFLTLPLELRQKILHESFNEACEQDIRFSDNVNLLDQILDIRRPVVHLLPYIHRHASNLASVHRTIGYDMGFVLKQVLAAFESGFNEAWWAGTHCEKKDRWHTLATDIEVGSFRDEDDDILHHRRFQMVQDVREALGADVSQFSFDEDDVRYMDFQPQDDLSVGNCIKLFTSSTGS</sequence>
<comment type="caution">
    <text evidence="2">The sequence shown here is derived from an EMBL/GenBank/DDBJ whole genome shotgun (WGS) entry which is preliminary data.</text>
</comment>